<dbReference type="RefSeq" id="WP_067982120.1">
    <property type="nucleotide sequence ID" value="NZ_VMSD01000002.1"/>
</dbReference>
<accession>A0ABQ6YR20</accession>
<sequence>MAALIRTDASVISNYGATNAAMATQVAAAGAADAGASMAAAVPIFGLIGQDFLAAFAVAQGNNLASVTEIAAVHAGTALVSAQAVGAIQLDEQVGAAVMDAQRVR</sequence>
<dbReference type="Proteomes" id="UP000798951">
    <property type="component" value="Unassembled WGS sequence"/>
</dbReference>
<keyword evidence="2" id="KW-1185">Reference proteome</keyword>
<organism evidence="1 2">
    <name type="scientific">Nocardia caishijiensis</name>
    <dbReference type="NCBI Taxonomy" id="184756"/>
    <lineage>
        <taxon>Bacteria</taxon>
        <taxon>Bacillati</taxon>
        <taxon>Actinomycetota</taxon>
        <taxon>Actinomycetes</taxon>
        <taxon>Mycobacteriales</taxon>
        <taxon>Nocardiaceae</taxon>
        <taxon>Nocardia</taxon>
    </lineage>
</organism>
<comment type="caution">
    <text evidence="1">The sequence shown here is derived from an EMBL/GenBank/DDBJ whole genome shotgun (WGS) entry which is preliminary data.</text>
</comment>
<evidence type="ECO:0000313" key="1">
    <source>
        <dbReference type="EMBL" id="KAF0848282.1"/>
    </source>
</evidence>
<protein>
    <recommendedName>
        <fullName evidence="3">Excreted virulence factor EspC (Type VII ESX diderm)</fullName>
    </recommendedName>
</protein>
<name>A0ABQ6YR20_9NOCA</name>
<reference evidence="1 2" key="1">
    <citation type="submission" date="2019-07" db="EMBL/GenBank/DDBJ databases">
        <title>Genomic Encyclopedia of Type Strains, Phase IV (KMG-IV): sequencing the most valuable type-strain genomes for metagenomic binning, comparative biology and taxonomic classification.</title>
        <authorList>
            <person name="Goeker M."/>
        </authorList>
    </citation>
    <scope>NUCLEOTIDE SEQUENCE [LARGE SCALE GENOMIC DNA]</scope>
    <source>
        <strain evidence="1 2">DSM 44831</strain>
    </source>
</reference>
<proteinExistence type="predicted"/>
<gene>
    <name evidence="1" type="ORF">FNL39_102430</name>
</gene>
<evidence type="ECO:0008006" key="3">
    <source>
        <dbReference type="Google" id="ProtNLM"/>
    </source>
</evidence>
<dbReference type="EMBL" id="VMSD01000002">
    <property type="protein sequence ID" value="KAF0848282.1"/>
    <property type="molecule type" value="Genomic_DNA"/>
</dbReference>
<evidence type="ECO:0000313" key="2">
    <source>
        <dbReference type="Proteomes" id="UP000798951"/>
    </source>
</evidence>